<feature type="transmembrane region" description="Helical" evidence="2">
    <location>
        <begin position="30"/>
        <end position="52"/>
    </location>
</feature>
<organism evidence="3 4">
    <name type="scientific">Actinophytocola oryzae</name>
    <dbReference type="NCBI Taxonomy" id="502181"/>
    <lineage>
        <taxon>Bacteria</taxon>
        <taxon>Bacillati</taxon>
        <taxon>Actinomycetota</taxon>
        <taxon>Actinomycetes</taxon>
        <taxon>Pseudonocardiales</taxon>
        <taxon>Pseudonocardiaceae</taxon>
    </lineage>
</organism>
<dbReference type="Proteomes" id="UP000294927">
    <property type="component" value="Unassembled WGS sequence"/>
</dbReference>
<sequence length="224" mass="22613">MSTTTPVPGHAPPERPQTKRSHVWAARRSVPHLVLGVLLVTASIAGAVLWSITTGERSLVLALTRSVTVGQPIASADLREVSVALDGAVDAIPATDAASVVGQLAAASLPAGVLLPRAALGTSMIPKPGDAIAALALEPGQVPPEVTQGTHVVVVLSADPNTESGSSDDVALESGWPAVVTGVSRPATERALVVSVLLAEDDARRVAASPVGRLSLVLVAEGGR</sequence>
<comment type="caution">
    <text evidence="3">The sequence shown here is derived from an EMBL/GenBank/DDBJ whole genome shotgun (WGS) entry which is preliminary data.</text>
</comment>
<keyword evidence="2" id="KW-0472">Membrane</keyword>
<evidence type="ECO:0000256" key="2">
    <source>
        <dbReference type="SAM" id="Phobius"/>
    </source>
</evidence>
<protein>
    <recommendedName>
        <fullName evidence="5">SAF domain-containing protein</fullName>
    </recommendedName>
</protein>
<reference evidence="3 4" key="1">
    <citation type="submission" date="2019-03" db="EMBL/GenBank/DDBJ databases">
        <title>Genomic Encyclopedia of Archaeal and Bacterial Type Strains, Phase II (KMG-II): from individual species to whole genera.</title>
        <authorList>
            <person name="Goeker M."/>
        </authorList>
    </citation>
    <scope>NUCLEOTIDE SEQUENCE [LARGE SCALE GENOMIC DNA]</scope>
    <source>
        <strain evidence="3 4">DSM 45499</strain>
    </source>
</reference>
<keyword evidence="4" id="KW-1185">Reference proteome</keyword>
<dbReference type="EMBL" id="SOCP01000014">
    <property type="protein sequence ID" value="TDV44171.1"/>
    <property type="molecule type" value="Genomic_DNA"/>
</dbReference>
<evidence type="ECO:0000313" key="3">
    <source>
        <dbReference type="EMBL" id="TDV44171.1"/>
    </source>
</evidence>
<dbReference type="AlphaFoldDB" id="A0A4V3FRM8"/>
<evidence type="ECO:0000313" key="4">
    <source>
        <dbReference type="Proteomes" id="UP000294927"/>
    </source>
</evidence>
<evidence type="ECO:0000256" key="1">
    <source>
        <dbReference type="SAM" id="MobiDB-lite"/>
    </source>
</evidence>
<proteinExistence type="predicted"/>
<keyword evidence="2" id="KW-0812">Transmembrane</keyword>
<feature type="region of interest" description="Disordered" evidence="1">
    <location>
        <begin position="1"/>
        <end position="22"/>
    </location>
</feature>
<gene>
    <name evidence="3" type="ORF">CLV71_11480</name>
</gene>
<name>A0A4V3FRM8_9PSEU</name>
<dbReference type="CDD" id="cd11614">
    <property type="entry name" value="SAF_CpaB_FlgA_like"/>
    <property type="match status" value="1"/>
</dbReference>
<evidence type="ECO:0008006" key="5">
    <source>
        <dbReference type="Google" id="ProtNLM"/>
    </source>
</evidence>
<accession>A0A4V3FRM8</accession>
<keyword evidence="2" id="KW-1133">Transmembrane helix</keyword>